<evidence type="ECO:0000313" key="2">
    <source>
        <dbReference type="Proteomes" id="UP000694844"/>
    </source>
</evidence>
<gene>
    <name evidence="3" type="primary">LOC111108874</name>
</gene>
<evidence type="ECO:0000259" key="1">
    <source>
        <dbReference type="PROSITE" id="PS50878"/>
    </source>
</evidence>
<keyword evidence="2" id="KW-1185">Reference proteome</keyword>
<evidence type="ECO:0000313" key="3">
    <source>
        <dbReference type="RefSeq" id="XP_022300666.1"/>
    </source>
</evidence>
<dbReference type="Proteomes" id="UP000694844">
    <property type="component" value="Chromosome 8"/>
</dbReference>
<dbReference type="KEGG" id="cvn:111108874"/>
<dbReference type="Pfam" id="PF00078">
    <property type="entry name" value="RVT_1"/>
    <property type="match status" value="1"/>
</dbReference>
<accession>A0A8B8BCG2</accession>
<dbReference type="OrthoDB" id="6155487at2759"/>
<dbReference type="GeneID" id="111108874"/>
<dbReference type="PANTHER" id="PTHR47027:SF20">
    <property type="entry name" value="REVERSE TRANSCRIPTASE-LIKE PROTEIN WITH RNA-DIRECTED DNA POLYMERASE DOMAIN"/>
    <property type="match status" value="1"/>
</dbReference>
<protein>
    <submittedName>
        <fullName evidence="3">Uncharacterized protein LOC111108874</fullName>
    </submittedName>
</protein>
<sequence length="295" mass="33472">MVKLHNLGIKGQIWKVIDDCHCNTKSAVIVNQTKSRWFPVQQGVRQGGVLSTFLYLVFINNLLEELQLLHSNCPVVFDNNYHSPTLADDIACIALSPSALQAKMTTAYKYACKWRIEFNASKSNILSFRAKGQGKPSNADIFLGNCKIQYCQNYDHLGILINCNTKSSSRISNACSKGWKSFYALNDMDISRVNPASMAHLYKTIVLPSILYGCELLNHTNNEDLRLLNTLQHGIIKQILGRPKLTRSDICEQLLDILPISAEIDYRKLLFLGRLCRMNTDYLPKKIFTSRLFSF</sequence>
<dbReference type="PROSITE" id="PS50878">
    <property type="entry name" value="RT_POL"/>
    <property type="match status" value="1"/>
</dbReference>
<name>A0A8B8BCG2_CRAVI</name>
<reference evidence="3" key="1">
    <citation type="submission" date="2025-08" db="UniProtKB">
        <authorList>
            <consortium name="RefSeq"/>
        </authorList>
    </citation>
    <scope>IDENTIFICATION</scope>
    <source>
        <tissue evidence="3">Whole sample</tissue>
    </source>
</reference>
<dbReference type="InterPro" id="IPR000477">
    <property type="entry name" value="RT_dom"/>
</dbReference>
<dbReference type="RefSeq" id="XP_022300666.1">
    <property type="nucleotide sequence ID" value="XM_022444958.1"/>
</dbReference>
<proteinExistence type="predicted"/>
<organism evidence="2 3">
    <name type="scientific">Crassostrea virginica</name>
    <name type="common">Eastern oyster</name>
    <dbReference type="NCBI Taxonomy" id="6565"/>
    <lineage>
        <taxon>Eukaryota</taxon>
        <taxon>Metazoa</taxon>
        <taxon>Spiralia</taxon>
        <taxon>Lophotrochozoa</taxon>
        <taxon>Mollusca</taxon>
        <taxon>Bivalvia</taxon>
        <taxon>Autobranchia</taxon>
        <taxon>Pteriomorphia</taxon>
        <taxon>Ostreida</taxon>
        <taxon>Ostreoidea</taxon>
        <taxon>Ostreidae</taxon>
        <taxon>Crassostrea</taxon>
    </lineage>
</organism>
<dbReference type="PANTHER" id="PTHR47027">
    <property type="entry name" value="REVERSE TRANSCRIPTASE DOMAIN-CONTAINING PROTEIN"/>
    <property type="match status" value="1"/>
</dbReference>
<dbReference type="AlphaFoldDB" id="A0A8B8BCG2"/>
<feature type="domain" description="Reverse transcriptase" evidence="1">
    <location>
        <begin position="1"/>
        <end position="161"/>
    </location>
</feature>